<name>A0A1V3TFD6_9BURK</name>
<dbReference type="PANTHER" id="PTHR36698">
    <property type="entry name" value="BLL5892 PROTEIN"/>
    <property type="match status" value="1"/>
</dbReference>
<dbReference type="Pfam" id="PF02470">
    <property type="entry name" value="MlaD"/>
    <property type="match status" value="1"/>
</dbReference>
<accession>A0A1V3TFD6</accession>
<dbReference type="GeneID" id="83038672"/>
<evidence type="ECO:0000256" key="1">
    <source>
        <dbReference type="SAM" id="Phobius"/>
    </source>
</evidence>
<accession>A0A1V0BCP6</accession>
<dbReference type="AlphaFoldDB" id="A0A1V3TFD6"/>
<keyword evidence="1" id="KW-0472">Membrane</keyword>
<dbReference type="InterPro" id="IPR003399">
    <property type="entry name" value="Mce/MlaD"/>
</dbReference>
<dbReference type="KEGG" id="cke:B5M06_04985"/>
<evidence type="ECO:0000259" key="2">
    <source>
        <dbReference type="Pfam" id="PF02470"/>
    </source>
</evidence>
<evidence type="ECO:0000313" key="3">
    <source>
        <dbReference type="EMBL" id="AQZ97715.1"/>
    </source>
</evidence>
<protein>
    <submittedName>
        <fullName evidence="3">MCE family protein</fullName>
    </submittedName>
</protein>
<dbReference type="PANTHER" id="PTHR36698:SF2">
    <property type="entry name" value="MCE_MLAD DOMAIN-CONTAINING PROTEIN"/>
    <property type="match status" value="1"/>
</dbReference>
<feature type="domain" description="Mce/MlaD" evidence="2">
    <location>
        <begin position="41"/>
        <end position="113"/>
    </location>
</feature>
<organism evidence="3 4">
    <name type="scientific">Comamonas kerstersii</name>
    <dbReference type="NCBI Taxonomy" id="225992"/>
    <lineage>
        <taxon>Bacteria</taxon>
        <taxon>Pseudomonadati</taxon>
        <taxon>Pseudomonadota</taxon>
        <taxon>Betaproteobacteria</taxon>
        <taxon>Burkholderiales</taxon>
        <taxon>Comamonadaceae</taxon>
        <taxon>Comamonas</taxon>
    </lineage>
</organism>
<keyword evidence="1" id="KW-1133">Transmembrane helix</keyword>
<evidence type="ECO:0000313" key="4">
    <source>
        <dbReference type="Proteomes" id="UP000242792"/>
    </source>
</evidence>
<dbReference type="Proteomes" id="UP000242792">
    <property type="component" value="Chromosome"/>
</dbReference>
<dbReference type="RefSeq" id="WP_054066196.1">
    <property type="nucleotide sequence ID" value="NZ_CAUCIF010000024.1"/>
</dbReference>
<reference evidence="3 4" key="1">
    <citation type="submission" date="2017-03" db="EMBL/GenBank/DDBJ databases">
        <title>Rapid Whole Genome Sequencing of Comamonas kerstersii Causing Continuous ambulatory Peritoneal Dialysis-Associated Peritonitis.</title>
        <authorList>
            <person name="Zheng B."/>
        </authorList>
    </citation>
    <scope>NUCLEOTIDE SEQUENCE [LARGE SCALE GENOMIC DNA]</scope>
    <source>
        <strain evidence="3 4">8943</strain>
    </source>
</reference>
<feature type="transmembrane region" description="Helical" evidence="1">
    <location>
        <begin position="6"/>
        <end position="28"/>
    </location>
</feature>
<dbReference type="OrthoDB" id="5294672at2"/>
<dbReference type="EMBL" id="CP020121">
    <property type="protein sequence ID" value="AQZ97715.1"/>
    <property type="molecule type" value="Genomic_DNA"/>
</dbReference>
<keyword evidence="1" id="KW-0812">Transmembrane</keyword>
<proteinExistence type="predicted"/>
<gene>
    <name evidence="3" type="ORF">B5M06_04985</name>
</gene>
<sequence>MENKSHAMAAGSFVLCLLALLIGLTLWLTRDRNDYREFEMTTEEAISGLQNQATVRYKGVAVGKVTLITFDDLNKGQVLIRIAVDSKAPVTPTGTYGTLGYQGVTGLAYVQLDDLVPPLKEALPRGESDIPRLLMKASQLNVLADQGMNILTRVDEATARINQLLGDANQERFSQLLENLAQAAGNVSATTRAINTTLHDKVAPAVQEFPALAEDARKAMQALTQAGTEAAHLVRDVRQMTQAAQQPGGALEQVVNSAQSMARAAERFDRSTLPSINQAADDVSTAARQLGGAASSFGANPQALIFGSPNVPGPGEPGFVAPASGR</sequence>